<feature type="compositionally biased region" description="Polar residues" evidence="2">
    <location>
        <begin position="444"/>
        <end position="461"/>
    </location>
</feature>
<dbReference type="PANTHER" id="PTHR46929:SF3">
    <property type="entry name" value="MYB_SANT-LIKE DOMAIN-CONTAINING PROTEIN"/>
    <property type="match status" value="1"/>
</dbReference>
<dbReference type="RefSeq" id="XP_070059364.1">
    <property type="nucleotide sequence ID" value="XM_070203263.1"/>
</dbReference>
<dbReference type="Pfam" id="PF12776">
    <property type="entry name" value="Myb_DNA-bind_3"/>
    <property type="match status" value="1"/>
</dbReference>
<reference evidence="4" key="1">
    <citation type="submission" date="2013-07" db="EMBL/GenBank/DDBJ databases">
        <authorList>
            <consortium name="The Broad Institute Genome Sequencing Platform"/>
            <person name="Cuomo C."/>
            <person name="Litvintseva A."/>
            <person name="Chen Y."/>
            <person name="Heitman J."/>
            <person name="Sun S."/>
            <person name="Springer D."/>
            <person name="Dromer F."/>
            <person name="Young S.K."/>
            <person name="Zeng Q."/>
            <person name="Gargeya S."/>
            <person name="Fitzgerald M."/>
            <person name="Abouelleil A."/>
            <person name="Alvarado L."/>
            <person name="Berlin A.M."/>
            <person name="Chapman S.B."/>
            <person name="Dewar J."/>
            <person name="Goldberg J."/>
            <person name="Griggs A."/>
            <person name="Gujja S."/>
            <person name="Hansen M."/>
            <person name="Howarth C."/>
            <person name="Imamovic A."/>
            <person name="Larimer J."/>
            <person name="McCowan C."/>
            <person name="Murphy C."/>
            <person name="Pearson M."/>
            <person name="Priest M."/>
            <person name="Roberts A."/>
            <person name="Saif S."/>
            <person name="Shea T."/>
            <person name="Sykes S."/>
            <person name="Wortman J."/>
            <person name="Nusbaum C."/>
            <person name="Birren B."/>
        </authorList>
    </citation>
    <scope>NUCLEOTIDE SEQUENCE</scope>
    <source>
        <strain evidence="4">CBS 10737</strain>
    </source>
</reference>
<feature type="region of interest" description="Disordered" evidence="2">
    <location>
        <begin position="142"/>
        <end position="213"/>
    </location>
</feature>
<keyword evidence="5" id="KW-1185">Reference proteome</keyword>
<feature type="domain" description="Myb-like" evidence="3">
    <location>
        <begin position="11"/>
        <end position="80"/>
    </location>
</feature>
<name>A0AAJ8L8K2_9TREE</name>
<gene>
    <name evidence="4" type="ORF">I206_106152</name>
</gene>
<accession>A0AAJ8L8K2</accession>
<dbReference type="Gene3D" id="1.10.10.60">
    <property type="entry name" value="Homeodomain-like"/>
    <property type="match status" value="1"/>
</dbReference>
<feature type="compositionally biased region" description="Low complexity" evidence="2">
    <location>
        <begin position="157"/>
        <end position="189"/>
    </location>
</feature>
<sequence>MSTASSSSFTKDRKRSAHWTDQDTETLVNLLLRHKDIGRTADNGFKPEIWEEASMLLEGNTYMGGPKTADACKSRWQRLQRDFKAAKDMEAMPGFSWDRNTNRLSASPECWTNAETQLDSYKYRKINLPTFDSIAILCTNLGDPNKTRPRAAKGRTSLGSISNASSMLSLSTQTTTSTSTGTTAPSQASNTTNTNQVPQNHLIINGNGQDQNNSDAMVHIQQHLHHQNQTDQNVFNWTTGTNGSHVDENGNGVVGEEDGEGDFENAFSLPDGSQPFNLGQKRPLPFDPSLLSPAITTNQNQGSGPPQNIHSQHTLPMAQGSPPKKPRPSKSHPQAQQNQPIPTHMQNQHQIHHIAQHLPQAHTIPQQFYTLHPHPHAHPHFQHPSQTQIQVPNQTQHQPHSETSLPPARHSINSLPRSPEFPSSATLLNSRMTSTPPGAITINRHYTPNTLASNHDGNHTISTSQSTNSLQSLSLPVELVSSSGNNDIANKEVDLIKDQGQLSESQRRTNAIIQLQNQQENLELKDEELIEAIVEFEQNVNAADTFLAIQKDHLRKMWLAKIVKRRMGGGRKK</sequence>
<dbReference type="AlphaFoldDB" id="A0AAJ8L8K2"/>
<evidence type="ECO:0000259" key="3">
    <source>
        <dbReference type="PROSITE" id="PS50090"/>
    </source>
</evidence>
<dbReference type="EMBL" id="CP144526">
    <property type="protein sequence ID" value="WWC72192.1"/>
    <property type="molecule type" value="Genomic_DNA"/>
</dbReference>
<feature type="compositionally biased region" description="Polar residues" evidence="2">
    <location>
        <begin position="385"/>
        <end position="404"/>
    </location>
</feature>
<dbReference type="Proteomes" id="UP000094020">
    <property type="component" value="Chromosome 8"/>
</dbReference>
<evidence type="ECO:0000313" key="4">
    <source>
        <dbReference type="EMBL" id="WWC72192.1"/>
    </source>
</evidence>
<feature type="region of interest" description="Disordered" evidence="2">
    <location>
        <begin position="370"/>
        <end position="469"/>
    </location>
</feature>
<dbReference type="GeneID" id="30173346"/>
<dbReference type="PROSITE" id="PS50090">
    <property type="entry name" value="MYB_LIKE"/>
    <property type="match status" value="1"/>
</dbReference>
<organism evidence="4 5">
    <name type="scientific">Kwoniella pini CBS 10737</name>
    <dbReference type="NCBI Taxonomy" id="1296096"/>
    <lineage>
        <taxon>Eukaryota</taxon>
        <taxon>Fungi</taxon>
        <taxon>Dikarya</taxon>
        <taxon>Basidiomycota</taxon>
        <taxon>Agaricomycotina</taxon>
        <taxon>Tremellomycetes</taxon>
        <taxon>Tremellales</taxon>
        <taxon>Cryptococcaceae</taxon>
        <taxon>Kwoniella</taxon>
    </lineage>
</organism>
<dbReference type="InterPro" id="IPR001005">
    <property type="entry name" value="SANT/Myb"/>
</dbReference>
<reference evidence="4" key="2">
    <citation type="submission" date="2024-02" db="EMBL/GenBank/DDBJ databases">
        <title>Comparative genomics of Cryptococcus and Kwoniella reveals pathogenesis evolution and contrasting modes of karyotype evolution via chromosome fusion or intercentromeric recombination.</title>
        <authorList>
            <person name="Coelho M.A."/>
            <person name="David-Palma M."/>
            <person name="Shea T."/>
            <person name="Bowers K."/>
            <person name="McGinley-Smith S."/>
            <person name="Mohammad A.W."/>
            <person name="Gnirke A."/>
            <person name="Yurkov A.M."/>
            <person name="Nowrousian M."/>
            <person name="Sun S."/>
            <person name="Cuomo C.A."/>
            <person name="Heitman J."/>
        </authorList>
    </citation>
    <scope>NUCLEOTIDE SEQUENCE</scope>
    <source>
        <strain evidence="4">CBS 10737</strain>
    </source>
</reference>
<feature type="region of interest" description="Disordered" evidence="2">
    <location>
        <begin position="234"/>
        <end position="351"/>
    </location>
</feature>
<feature type="compositionally biased region" description="Polar residues" evidence="2">
    <location>
        <begin position="190"/>
        <end position="199"/>
    </location>
</feature>
<dbReference type="KEGG" id="kpin:30173346"/>
<dbReference type="PANTHER" id="PTHR46929">
    <property type="entry name" value="EXPRESSED PROTEIN"/>
    <property type="match status" value="1"/>
</dbReference>
<feature type="compositionally biased region" description="Polar residues" evidence="2">
    <location>
        <begin position="294"/>
        <end position="314"/>
    </location>
</feature>
<evidence type="ECO:0000313" key="5">
    <source>
        <dbReference type="Proteomes" id="UP000094020"/>
    </source>
</evidence>
<dbReference type="InterPro" id="IPR024752">
    <property type="entry name" value="Myb/SANT-like_dom"/>
</dbReference>
<proteinExistence type="predicted"/>
<feature type="compositionally biased region" description="Polar residues" evidence="2">
    <location>
        <begin position="411"/>
        <end position="436"/>
    </location>
</feature>
<keyword evidence="1" id="KW-0175">Coiled coil</keyword>
<evidence type="ECO:0000256" key="1">
    <source>
        <dbReference type="SAM" id="Coils"/>
    </source>
</evidence>
<evidence type="ECO:0000256" key="2">
    <source>
        <dbReference type="SAM" id="MobiDB-lite"/>
    </source>
</evidence>
<protein>
    <recommendedName>
        <fullName evidence="3">Myb-like domain-containing protein</fullName>
    </recommendedName>
</protein>
<feature type="compositionally biased region" description="Polar residues" evidence="2">
    <location>
        <begin position="234"/>
        <end position="244"/>
    </location>
</feature>
<feature type="coiled-coil region" evidence="1">
    <location>
        <begin position="508"/>
        <end position="539"/>
    </location>
</feature>